<dbReference type="RefSeq" id="WP_353930493.1">
    <property type="nucleotide sequence ID" value="NZ_CP150886.1"/>
</dbReference>
<organism evidence="1 2">
    <name type="scientific">Okeanomitos corallinicola TIOX110</name>
    <dbReference type="NCBI Taxonomy" id="3133117"/>
    <lineage>
        <taxon>Bacteria</taxon>
        <taxon>Bacillati</taxon>
        <taxon>Cyanobacteriota</taxon>
        <taxon>Cyanophyceae</taxon>
        <taxon>Nostocales</taxon>
        <taxon>Aphanizomenonaceae</taxon>
        <taxon>Okeanomitos</taxon>
    </lineage>
</organism>
<name>A0ABZ2UR38_9CYAN</name>
<reference evidence="1 2" key="1">
    <citation type="submission" date="2024-04" db="EMBL/GenBank/DDBJ databases">
        <title>Okeanomitos corallinicola gen. &amp; sp. nov. (Nostocales, Cyanobacteria), a new toxic marine heterocyst-forming cyanobacterium from a coral reef.</title>
        <authorList>
            <person name="Li H."/>
            <person name="Li R."/>
            <person name="Kang J."/>
            <person name="Hii K.S."/>
            <person name="Mohamed H.F."/>
            <person name="Xu X."/>
            <person name="Luo Z."/>
        </authorList>
    </citation>
    <scope>NUCLEOTIDE SEQUENCE [LARGE SCALE GENOMIC DNA]</scope>
    <source>
        <strain evidence="1 2">TIOX110</strain>
    </source>
</reference>
<accession>A0ABZ2UR38</accession>
<dbReference type="Proteomes" id="UP001483337">
    <property type="component" value="Chromosome"/>
</dbReference>
<sequence length="42" mass="4892">METLSIILLTALLTWVIEKSADGVLFLIIQWLRDKFNNNDNE</sequence>
<dbReference type="EMBL" id="CP150886">
    <property type="protein sequence ID" value="WZB87581.1"/>
    <property type="molecule type" value="Genomic_DNA"/>
</dbReference>
<gene>
    <name evidence="1" type="ORF">WJM97_19805</name>
</gene>
<protein>
    <submittedName>
        <fullName evidence="1">Uncharacterized protein</fullName>
    </submittedName>
</protein>
<evidence type="ECO:0000313" key="2">
    <source>
        <dbReference type="Proteomes" id="UP001483337"/>
    </source>
</evidence>
<keyword evidence="2" id="KW-1185">Reference proteome</keyword>
<evidence type="ECO:0000313" key="1">
    <source>
        <dbReference type="EMBL" id="WZB87581.1"/>
    </source>
</evidence>
<proteinExistence type="predicted"/>